<reference evidence="3 4" key="1">
    <citation type="submission" date="2012-04" db="EMBL/GenBank/DDBJ databases">
        <title>The Genome Sequence of Afipia broomeae ATCC 49717.</title>
        <authorList>
            <consortium name="The Broad Institute Genome Sequencing Platform"/>
            <person name="Earl A."/>
            <person name="Ward D."/>
            <person name="Feldgarden M."/>
            <person name="Gevers D."/>
            <person name="Huys G."/>
            <person name="Walker B."/>
            <person name="Young S.K."/>
            <person name="Zeng Q."/>
            <person name="Gargeya S."/>
            <person name="Fitzgerald M."/>
            <person name="Haas B."/>
            <person name="Abouelleil A."/>
            <person name="Alvarado L."/>
            <person name="Arachchi H.M."/>
            <person name="Berlin A."/>
            <person name="Chapman S.B."/>
            <person name="Goldberg J."/>
            <person name="Griggs A."/>
            <person name="Gujja S."/>
            <person name="Hansen M."/>
            <person name="Howarth C."/>
            <person name="Imamovic A."/>
            <person name="Larimer J."/>
            <person name="McCowen C."/>
            <person name="Montmayeur A."/>
            <person name="Murphy C."/>
            <person name="Neiman D."/>
            <person name="Pearson M."/>
            <person name="Priest M."/>
            <person name="Roberts A."/>
            <person name="Saif S."/>
            <person name="Shea T."/>
            <person name="Sisk P."/>
            <person name="Sykes S."/>
            <person name="Wortman J."/>
            <person name="Nusbaum C."/>
            <person name="Birren B."/>
        </authorList>
    </citation>
    <scope>NUCLEOTIDE SEQUENCE [LARGE SCALE GENOMIC DNA]</scope>
    <source>
        <strain evidence="3 4">ATCC 49717</strain>
    </source>
</reference>
<evidence type="ECO:0000313" key="4">
    <source>
        <dbReference type="Proteomes" id="UP000001096"/>
    </source>
</evidence>
<proteinExistence type="predicted"/>
<dbReference type="AlphaFoldDB" id="K8PFS1"/>
<dbReference type="Proteomes" id="UP000001096">
    <property type="component" value="Unassembled WGS sequence"/>
</dbReference>
<dbReference type="PATRIC" id="fig|883078.3.peg.1605"/>
<feature type="region of interest" description="Disordered" evidence="1">
    <location>
        <begin position="174"/>
        <end position="193"/>
    </location>
</feature>
<comment type="caution">
    <text evidence="3">The sequence shown here is derived from an EMBL/GenBank/DDBJ whole genome shotgun (WGS) entry which is preliminary data.</text>
</comment>
<organism evidence="3 4">
    <name type="scientific">Afipia broomeae ATCC 49717</name>
    <dbReference type="NCBI Taxonomy" id="883078"/>
    <lineage>
        <taxon>Bacteria</taxon>
        <taxon>Pseudomonadati</taxon>
        <taxon>Pseudomonadota</taxon>
        <taxon>Alphaproteobacteria</taxon>
        <taxon>Hyphomicrobiales</taxon>
        <taxon>Nitrobacteraceae</taxon>
        <taxon>Afipia</taxon>
    </lineage>
</organism>
<dbReference type="HOGENOM" id="CLU_882327_0_0_5"/>
<protein>
    <submittedName>
        <fullName evidence="3">Uncharacterized protein</fullName>
    </submittedName>
</protein>
<keyword evidence="4" id="KW-1185">Reference proteome</keyword>
<sequence>MPARIEQMAPCPRARMLPQPVRICGLFRPNLSQKTQCENGFVLRKGDRMSNRTAAIACAVITGCVSIFGTSVSATAAPAAETAAENECLSAPKGATPAGAHWYYRIEKGTKRKCWYLADEVGKTKKAVTPAPASSDTAEEDTPPPKRITPAPKQETAKKPIQKSVANARAELTANDPSLAETTWPQMPSPAAADVRADNQVAAIQPAPEAAAKQSWNVATRWPEPNASASASDQPAAATPAPAQPAPVLTAERLVTAAAPTPAPHPAAVATATPAQPQQATPPADTEGLSLRILLSILVCVLALAAIVGPLLFKYFRPRPHVDERSHRQRRQIWDLNESDHTLLQDNPAPTLAPRYAHTLPEPRMLDVTTDEIEELLARVSKRSVA</sequence>
<feature type="region of interest" description="Disordered" evidence="1">
    <location>
        <begin position="262"/>
        <end position="285"/>
    </location>
</feature>
<feature type="transmembrane region" description="Helical" evidence="2">
    <location>
        <begin position="293"/>
        <end position="313"/>
    </location>
</feature>
<feature type="region of interest" description="Disordered" evidence="1">
    <location>
        <begin position="224"/>
        <end position="244"/>
    </location>
</feature>
<feature type="compositionally biased region" description="Low complexity" evidence="1">
    <location>
        <begin position="225"/>
        <end position="241"/>
    </location>
</feature>
<accession>K8PFS1</accession>
<dbReference type="EMBL" id="AGWX01000002">
    <property type="protein sequence ID" value="EKS39604.1"/>
    <property type="molecule type" value="Genomic_DNA"/>
</dbReference>
<evidence type="ECO:0000256" key="1">
    <source>
        <dbReference type="SAM" id="MobiDB-lite"/>
    </source>
</evidence>
<evidence type="ECO:0000256" key="2">
    <source>
        <dbReference type="SAM" id="Phobius"/>
    </source>
</evidence>
<keyword evidence="2" id="KW-0472">Membrane</keyword>
<feature type="compositionally biased region" description="Low complexity" evidence="1">
    <location>
        <begin position="262"/>
        <end position="284"/>
    </location>
</feature>
<evidence type="ECO:0000313" key="3">
    <source>
        <dbReference type="EMBL" id="EKS39604.1"/>
    </source>
</evidence>
<gene>
    <name evidence="3" type="ORF">HMPREF9695_01565</name>
</gene>
<dbReference type="eggNOG" id="ENOG5030I8S">
    <property type="taxonomic scope" value="Bacteria"/>
</dbReference>
<feature type="region of interest" description="Disordered" evidence="1">
    <location>
        <begin position="125"/>
        <end position="162"/>
    </location>
</feature>
<keyword evidence="2" id="KW-0812">Transmembrane</keyword>
<keyword evidence="2" id="KW-1133">Transmembrane helix</keyword>
<name>K8PFS1_9BRAD</name>